<dbReference type="GO" id="GO:0005576">
    <property type="term" value="C:extracellular region"/>
    <property type="evidence" value="ECO:0007669"/>
    <property type="project" value="UniProtKB-SubCell"/>
</dbReference>
<dbReference type="EC" id="3.2.1.132" evidence="10"/>
<dbReference type="EMBL" id="JELW01000003">
    <property type="protein sequence ID" value="EXV03255.1"/>
    <property type="molecule type" value="Genomic_DNA"/>
</dbReference>
<organism evidence="11 12">
    <name type="scientific">Metarhizium robertsii</name>
    <dbReference type="NCBI Taxonomy" id="568076"/>
    <lineage>
        <taxon>Eukaryota</taxon>
        <taxon>Fungi</taxon>
        <taxon>Dikarya</taxon>
        <taxon>Ascomycota</taxon>
        <taxon>Pezizomycotina</taxon>
        <taxon>Sordariomycetes</taxon>
        <taxon>Hypocreomycetidae</taxon>
        <taxon>Hypocreales</taxon>
        <taxon>Clavicipitaceae</taxon>
        <taxon>Metarhizium</taxon>
    </lineage>
</organism>
<keyword evidence="8 10" id="KW-0326">Glycosidase</keyword>
<evidence type="ECO:0000256" key="6">
    <source>
        <dbReference type="ARBA" id="ARBA00022801"/>
    </source>
</evidence>
<comment type="similarity">
    <text evidence="3 10">Belongs to the glycosyl hydrolase 75 family.</text>
</comment>
<comment type="function">
    <text evidence="10">Chitosanase catalyzing the endo-type cleavage of chitosan, the deacylated form of chitin. Chitosanase may be crucial in the degradation of the deacetylated portion of chitin in the fungal cell wall.</text>
</comment>
<dbReference type="Proteomes" id="UP000030151">
    <property type="component" value="Unassembled WGS sequence"/>
</dbReference>
<evidence type="ECO:0000256" key="9">
    <source>
        <dbReference type="ARBA" id="ARBA00023326"/>
    </source>
</evidence>
<dbReference type="eggNOG" id="ENOG502S39Y">
    <property type="taxonomic scope" value="Eukaryota"/>
</dbReference>
<evidence type="ECO:0000256" key="2">
    <source>
        <dbReference type="ARBA" id="ARBA00004613"/>
    </source>
</evidence>
<dbReference type="InterPro" id="IPR009939">
    <property type="entry name" value="Chitosanase_fungal"/>
</dbReference>
<dbReference type="AlphaFoldDB" id="A0A0A1V079"/>
<evidence type="ECO:0000256" key="3">
    <source>
        <dbReference type="ARBA" id="ARBA00007799"/>
    </source>
</evidence>
<evidence type="ECO:0000256" key="4">
    <source>
        <dbReference type="ARBA" id="ARBA00022525"/>
    </source>
</evidence>
<gene>
    <name evidence="11" type="ORF">X797_003055</name>
</gene>
<sequence>MRYAVSAAVTLAALASAYQLPPKLRAIYDAHKNGSCSSPLSSPMTNGTVYCGDLANAIFLKSSNGYDDMDIDCDGANNSTGDCANDPTGQGQTAFMEEVSQFGIPDLDAHIHPYVVFGNAEGSPTFVPQDHGMRPLSVMAVVCDNQLLYGVWGDVNGGNLTGEASISLGKLCFPNEGLSGNKGHDAKDTLYIGFPGDKAVIGKDGADWRANSTLSFMDSIKALGDELVAGLPGSDECIRRGFTKEQ</sequence>
<dbReference type="GO" id="GO:0000272">
    <property type="term" value="P:polysaccharide catabolic process"/>
    <property type="evidence" value="ECO:0007669"/>
    <property type="project" value="UniProtKB-KW"/>
</dbReference>
<feature type="chain" id="PRO_5005108705" description="Endo-chitosanase" evidence="10">
    <location>
        <begin position="18"/>
        <end position="246"/>
    </location>
</feature>
<dbReference type="GO" id="GO:0016977">
    <property type="term" value="F:chitosanase activity"/>
    <property type="evidence" value="ECO:0007669"/>
    <property type="project" value="UniProtKB-EC"/>
</dbReference>
<keyword evidence="6 10" id="KW-0378">Hydrolase</keyword>
<keyword evidence="4" id="KW-0964">Secreted</keyword>
<dbReference type="OrthoDB" id="4756206at2759"/>
<evidence type="ECO:0000313" key="11">
    <source>
        <dbReference type="EMBL" id="EXV03255.1"/>
    </source>
</evidence>
<keyword evidence="5 10" id="KW-0732">Signal</keyword>
<keyword evidence="7" id="KW-0119">Carbohydrate metabolism</keyword>
<evidence type="ECO:0000313" key="12">
    <source>
        <dbReference type="Proteomes" id="UP000030151"/>
    </source>
</evidence>
<name>A0A0A1V079_9HYPO</name>
<evidence type="ECO:0000256" key="10">
    <source>
        <dbReference type="RuleBase" id="RU361208"/>
    </source>
</evidence>
<dbReference type="PANTHER" id="PTHR42061:SF9">
    <property type="entry name" value="ENDO-CHITOSANASE"/>
    <property type="match status" value="1"/>
</dbReference>
<comment type="caution">
    <text evidence="11">The sequence shown here is derived from an EMBL/GenBank/DDBJ whole genome shotgun (WGS) entry which is preliminary data.</text>
</comment>
<evidence type="ECO:0000256" key="1">
    <source>
        <dbReference type="ARBA" id="ARBA00000405"/>
    </source>
</evidence>
<dbReference type="HOGENOM" id="CLU_046555_0_0_1"/>
<keyword evidence="9 10" id="KW-0624">Polysaccharide degradation</keyword>
<proteinExistence type="inferred from homology"/>
<dbReference type="PANTHER" id="PTHR42061">
    <property type="entry name" value="ENDO-CHITOSANASE"/>
    <property type="match status" value="1"/>
</dbReference>
<evidence type="ECO:0000256" key="8">
    <source>
        <dbReference type="ARBA" id="ARBA00023295"/>
    </source>
</evidence>
<comment type="subcellular location">
    <subcellularLocation>
        <location evidence="2 10">Secreted</location>
    </subcellularLocation>
</comment>
<evidence type="ECO:0000256" key="7">
    <source>
        <dbReference type="ARBA" id="ARBA00023277"/>
    </source>
</evidence>
<feature type="signal peptide" evidence="10">
    <location>
        <begin position="1"/>
        <end position="17"/>
    </location>
</feature>
<reference evidence="11 12" key="1">
    <citation type="submission" date="2014-02" db="EMBL/GenBank/DDBJ databases">
        <title>The genome sequence of the entomopathogenic fungus Metarhizium robertsii ARSEF 2575.</title>
        <authorList>
            <person name="Giuliano Garisto Donzelli B."/>
            <person name="Roe B.A."/>
            <person name="Macmil S.L."/>
            <person name="Krasnoff S.B."/>
            <person name="Gibson D.M."/>
        </authorList>
    </citation>
    <scope>NUCLEOTIDE SEQUENCE [LARGE SCALE GENOMIC DNA]</scope>
    <source>
        <strain evidence="11 12">ARSEF 2575</strain>
    </source>
</reference>
<dbReference type="Pfam" id="PF07335">
    <property type="entry name" value="Glyco_hydro_75"/>
    <property type="match status" value="1"/>
</dbReference>
<evidence type="ECO:0000256" key="5">
    <source>
        <dbReference type="ARBA" id="ARBA00022729"/>
    </source>
</evidence>
<protein>
    <recommendedName>
        <fullName evidence="10">Endo-chitosanase</fullName>
        <ecNumber evidence="10">3.2.1.132</ecNumber>
    </recommendedName>
</protein>
<accession>A0A0A1V079</accession>
<comment type="catalytic activity">
    <reaction evidence="1 10">
        <text>Endohydrolysis of beta-(1-&gt;4)-linkages between D-glucosamine residues in a partly acetylated chitosan.</text>
        <dbReference type="EC" id="3.2.1.132"/>
    </reaction>
</comment>